<keyword evidence="7" id="KW-0560">Oxidoreductase</keyword>
<keyword evidence="4" id="KW-0963">Cytoplasm</keyword>
<name>A0AAD6G3R7_9EURO</name>
<dbReference type="EMBL" id="JAPVEA010000006">
    <property type="protein sequence ID" value="KAJ5450806.1"/>
    <property type="molecule type" value="Genomic_DNA"/>
</dbReference>
<keyword evidence="5" id="KW-0285">Flavoprotein</keyword>
<feature type="active site" description="Proton acceptor" evidence="8">
    <location>
        <position position="678"/>
    </location>
</feature>
<reference evidence="12" key="2">
    <citation type="journal article" date="2023" name="IMA Fungus">
        <title>Comparative genomic study of the Penicillium genus elucidates a diverse pangenome and 15 lateral gene transfer events.</title>
        <authorList>
            <person name="Petersen C."/>
            <person name="Sorensen T."/>
            <person name="Nielsen M.R."/>
            <person name="Sondergaard T.E."/>
            <person name="Sorensen J.L."/>
            <person name="Fitzpatrick D.A."/>
            <person name="Frisvad J.C."/>
            <person name="Nielsen K.L."/>
        </authorList>
    </citation>
    <scope>NUCLEOTIDE SEQUENCE</scope>
    <source>
        <strain evidence="12">IBT 16125</strain>
    </source>
</reference>
<evidence type="ECO:0000259" key="9">
    <source>
        <dbReference type="Pfam" id="PF00732"/>
    </source>
</evidence>
<dbReference type="GO" id="GO:0016020">
    <property type="term" value="C:membrane"/>
    <property type="evidence" value="ECO:0007669"/>
    <property type="project" value="UniProtKB-SubCell"/>
</dbReference>
<dbReference type="GeneID" id="81600880"/>
<dbReference type="GO" id="GO:0050660">
    <property type="term" value="F:flavin adenine dinucleotide binding"/>
    <property type="evidence" value="ECO:0007669"/>
    <property type="project" value="InterPro"/>
</dbReference>
<dbReference type="AlphaFoldDB" id="A0AAD6G3R7"/>
<evidence type="ECO:0000256" key="3">
    <source>
        <dbReference type="ARBA" id="ARBA00010790"/>
    </source>
</evidence>
<dbReference type="Pfam" id="PF05199">
    <property type="entry name" value="GMC_oxred_C"/>
    <property type="match status" value="1"/>
</dbReference>
<evidence type="ECO:0000313" key="13">
    <source>
        <dbReference type="Proteomes" id="UP001213681"/>
    </source>
</evidence>
<gene>
    <name evidence="12" type="ORF">N7458_007255</name>
</gene>
<evidence type="ECO:0000256" key="5">
    <source>
        <dbReference type="ARBA" id="ARBA00022630"/>
    </source>
</evidence>
<dbReference type="PANTHER" id="PTHR46056:SF12">
    <property type="entry name" value="LONG-CHAIN-ALCOHOL OXIDASE"/>
    <property type="match status" value="1"/>
</dbReference>
<evidence type="ECO:0000256" key="4">
    <source>
        <dbReference type="ARBA" id="ARBA00022490"/>
    </source>
</evidence>
<dbReference type="PANTHER" id="PTHR46056">
    <property type="entry name" value="LONG-CHAIN-ALCOHOL OXIDASE"/>
    <property type="match status" value="1"/>
</dbReference>
<dbReference type="Pfam" id="PF00732">
    <property type="entry name" value="GMC_oxred_N"/>
    <property type="match status" value="1"/>
</dbReference>
<feature type="domain" description="Glucose-methanol-choline oxidoreductase N-terminal" evidence="9">
    <location>
        <begin position="271"/>
        <end position="498"/>
    </location>
</feature>
<keyword evidence="13" id="KW-1185">Reference proteome</keyword>
<reference evidence="12" key="1">
    <citation type="submission" date="2022-12" db="EMBL/GenBank/DDBJ databases">
        <authorList>
            <person name="Petersen C."/>
        </authorList>
    </citation>
    <scope>NUCLEOTIDE SEQUENCE</scope>
    <source>
        <strain evidence="12">IBT 16125</strain>
    </source>
</reference>
<evidence type="ECO:0000256" key="1">
    <source>
        <dbReference type="ARBA" id="ARBA00004196"/>
    </source>
</evidence>
<evidence type="ECO:0000256" key="7">
    <source>
        <dbReference type="ARBA" id="ARBA00023002"/>
    </source>
</evidence>
<feature type="domain" description="FAD-dependent oxidoreductase 2 FAD-binding" evidence="10">
    <location>
        <begin position="223"/>
        <end position="260"/>
    </location>
</feature>
<dbReference type="Pfam" id="PF00890">
    <property type="entry name" value="FAD_binding_2"/>
    <property type="match status" value="1"/>
</dbReference>
<dbReference type="Gene3D" id="3.50.50.60">
    <property type="entry name" value="FAD/NAD(P)-binding domain"/>
    <property type="match status" value="2"/>
</dbReference>
<evidence type="ECO:0000313" key="12">
    <source>
        <dbReference type="EMBL" id="KAJ5450806.1"/>
    </source>
</evidence>
<dbReference type="GO" id="GO:0046577">
    <property type="term" value="F:long-chain-alcohol oxidase activity"/>
    <property type="evidence" value="ECO:0007669"/>
    <property type="project" value="UniProtKB-EC"/>
</dbReference>
<evidence type="ECO:0008006" key="14">
    <source>
        <dbReference type="Google" id="ProtNLM"/>
    </source>
</evidence>
<sequence>MSDLVASEYTPLEVPLPPGPDTSFFSETQWTTLFALADAIIPSIRTAATVRSSTDKVISTAEWDSAVTKLSSLIPGPEAVKVAAIYLEEDVSSNPLFRAYVERIFGHYVHEEGKSGFGLIMNALNTRAGSLILTGSTTPIHQQPVAFREKVFRGWDTSRLPPLRAVYRGLSAIVKKSWVMASPTMNQVLGIPRIPVHGKPTDGFPYEFLQFPAGDQPETIETDVVIVGSGCGGAVTAKNLAEAGLRVLVVEKSYSYSSKSFPMTPNEAYVNMFENAGATISEDGTMAVLAGSTWGGGGTVNWSAALQTQAYVRQEWADTGLPFFTSLEFQRSLDRVCDRMGVNIEHVEHNRQNNVILEGARKLGYAAKAVPQNTGNSEHYCGYCTLGCHSAGKKGPTETFLADAAKAGAVFIEGFKADKVKFDGKTQNGKRVAVGVEGTWTSRDSYLGISGDGAVQRKLIIKAKKVVVSSGTLQSPLLLLRSGIKNSQIGKNLHLHPVMGGGAVFDDSVRPWEGGALTTVVNEFEDLDGHGHGVKIEAVSMMPSVYIPVFPWRDGLDYKLWAAGMSRSTSFITLTKDRDGGRVFPDPVDGRPRIDYTVSPFDRRHIVEGIIAAAKIAYISGAKEFHTTYRDIPPFIRPDASNPDAPEGTNDVALQNWIAELRRKSPLNPERGLFASAHQMGTCRMGKTPKTSVVDPDCQVWGTDGLYVVDASVFPSASGVNPMVTNMAIADWASRNVARALGKPRSERNGMARL</sequence>
<dbReference type="InterPro" id="IPR007867">
    <property type="entry name" value="GMC_OxRtase_C"/>
</dbReference>
<dbReference type="GO" id="GO:0005737">
    <property type="term" value="C:cytoplasm"/>
    <property type="evidence" value="ECO:0007669"/>
    <property type="project" value="UniProtKB-SubCell"/>
</dbReference>
<comment type="caution">
    <text evidence="12">The sequence shown here is derived from an EMBL/GenBank/DDBJ whole genome shotgun (WGS) entry which is preliminary data.</text>
</comment>
<evidence type="ECO:0000256" key="8">
    <source>
        <dbReference type="PIRSR" id="PIRSR028937-1"/>
    </source>
</evidence>
<dbReference type="InterPro" id="IPR000172">
    <property type="entry name" value="GMC_OxRdtase_N"/>
</dbReference>
<evidence type="ECO:0000259" key="11">
    <source>
        <dbReference type="Pfam" id="PF05199"/>
    </source>
</evidence>
<dbReference type="SUPFAM" id="SSF51905">
    <property type="entry name" value="FAD/NAD(P)-binding domain"/>
    <property type="match status" value="1"/>
</dbReference>
<organism evidence="12 13">
    <name type="scientific">Penicillium daleae</name>
    <dbReference type="NCBI Taxonomy" id="63821"/>
    <lineage>
        <taxon>Eukaryota</taxon>
        <taxon>Fungi</taxon>
        <taxon>Dikarya</taxon>
        <taxon>Ascomycota</taxon>
        <taxon>Pezizomycotina</taxon>
        <taxon>Eurotiomycetes</taxon>
        <taxon>Eurotiomycetidae</taxon>
        <taxon>Eurotiales</taxon>
        <taxon>Aspergillaceae</taxon>
        <taxon>Penicillium</taxon>
    </lineage>
</organism>
<evidence type="ECO:0000256" key="2">
    <source>
        <dbReference type="ARBA" id="ARBA00004496"/>
    </source>
</evidence>
<dbReference type="InterPro" id="IPR036188">
    <property type="entry name" value="FAD/NAD-bd_sf"/>
</dbReference>
<keyword evidence="6" id="KW-0274">FAD</keyword>
<dbReference type="Proteomes" id="UP001213681">
    <property type="component" value="Unassembled WGS sequence"/>
</dbReference>
<protein>
    <recommendedName>
        <fullName evidence="14">Long-chain-alcohol oxidase</fullName>
    </recommendedName>
</protein>
<accession>A0AAD6G3R7</accession>
<proteinExistence type="inferred from homology"/>
<dbReference type="RefSeq" id="XP_056766341.1">
    <property type="nucleotide sequence ID" value="XM_056910637.1"/>
</dbReference>
<comment type="subcellular location">
    <subcellularLocation>
        <location evidence="1">Cell envelope</location>
    </subcellularLocation>
    <subcellularLocation>
        <location evidence="2">Cytoplasm</location>
    </subcellularLocation>
</comment>
<dbReference type="InterPro" id="IPR003953">
    <property type="entry name" value="FAD-dep_OxRdtase_2_FAD-bd"/>
</dbReference>
<feature type="domain" description="Glucose-methanol-choline oxidoreductase C-terminal" evidence="11">
    <location>
        <begin position="585"/>
        <end position="730"/>
    </location>
</feature>
<evidence type="ECO:0000256" key="6">
    <source>
        <dbReference type="ARBA" id="ARBA00022827"/>
    </source>
</evidence>
<evidence type="ECO:0000259" key="10">
    <source>
        <dbReference type="Pfam" id="PF00890"/>
    </source>
</evidence>
<comment type="similarity">
    <text evidence="3">Belongs to the GMC oxidoreductase family.</text>
</comment>